<dbReference type="EMBL" id="JAYWIO010000004">
    <property type="protein sequence ID" value="KAK7270254.1"/>
    <property type="molecule type" value="Genomic_DNA"/>
</dbReference>
<accession>A0AAN9F5W7</accession>
<evidence type="ECO:0000313" key="1">
    <source>
        <dbReference type="EMBL" id="KAK7270254.1"/>
    </source>
</evidence>
<dbReference type="InterPro" id="IPR015943">
    <property type="entry name" value="WD40/YVTN_repeat-like_dom_sf"/>
</dbReference>
<sequence>MGSEKEIKQHHRCPNSYWLCAATEQSIKIRDLESKSIVEYLKVDLKTEVDATGGGMSNKKKSPRTRNRIENDTYKYKYSERENTVVAALLLLSQFLFHT</sequence>
<dbReference type="Proteomes" id="UP001372338">
    <property type="component" value="Unassembled WGS sequence"/>
</dbReference>
<comment type="caution">
    <text evidence="1">The sequence shown here is derived from an EMBL/GenBank/DDBJ whole genome shotgun (WGS) entry which is preliminary data.</text>
</comment>
<proteinExistence type="predicted"/>
<protein>
    <submittedName>
        <fullName evidence="1">Uncharacterized protein</fullName>
    </submittedName>
</protein>
<name>A0AAN9F5W7_CROPI</name>
<reference evidence="1 2" key="1">
    <citation type="submission" date="2024-01" db="EMBL/GenBank/DDBJ databases">
        <title>The genomes of 5 underutilized Papilionoideae crops provide insights into root nodulation and disease resistanc.</title>
        <authorList>
            <person name="Yuan L."/>
        </authorList>
    </citation>
    <scope>NUCLEOTIDE SEQUENCE [LARGE SCALE GENOMIC DNA]</scope>
    <source>
        <strain evidence="1">ZHUSHIDOU_FW_LH</strain>
        <tissue evidence="1">Leaf</tissue>
    </source>
</reference>
<dbReference type="AlphaFoldDB" id="A0AAN9F5W7"/>
<dbReference type="Gene3D" id="2.130.10.10">
    <property type="entry name" value="YVTN repeat-like/Quinoprotein amine dehydrogenase"/>
    <property type="match status" value="1"/>
</dbReference>
<organism evidence="1 2">
    <name type="scientific">Crotalaria pallida</name>
    <name type="common">Smooth rattlebox</name>
    <name type="synonym">Crotalaria striata</name>
    <dbReference type="NCBI Taxonomy" id="3830"/>
    <lineage>
        <taxon>Eukaryota</taxon>
        <taxon>Viridiplantae</taxon>
        <taxon>Streptophyta</taxon>
        <taxon>Embryophyta</taxon>
        <taxon>Tracheophyta</taxon>
        <taxon>Spermatophyta</taxon>
        <taxon>Magnoliopsida</taxon>
        <taxon>eudicotyledons</taxon>
        <taxon>Gunneridae</taxon>
        <taxon>Pentapetalae</taxon>
        <taxon>rosids</taxon>
        <taxon>fabids</taxon>
        <taxon>Fabales</taxon>
        <taxon>Fabaceae</taxon>
        <taxon>Papilionoideae</taxon>
        <taxon>50 kb inversion clade</taxon>
        <taxon>genistoids sensu lato</taxon>
        <taxon>core genistoids</taxon>
        <taxon>Crotalarieae</taxon>
        <taxon>Crotalaria</taxon>
    </lineage>
</organism>
<evidence type="ECO:0000313" key="2">
    <source>
        <dbReference type="Proteomes" id="UP001372338"/>
    </source>
</evidence>
<gene>
    <name evidence="1" type="ORF">RIF29_23267</name>
</gene>
<keyword evidence="2" id="KW-1185">Reference proteome</keyword>